<dbReference type="Pfam" id="PF00005">
    <property type="entry name" value="ABC_tran"/>
    <property type="match status" value="1"/>
</dbReference>
<evidence type="ECO:0000256" key="9">
    <source>
        <dbReference type="SAM" id="Phobius"/>
    </source>
</evidence>
<dbReference type="InterPro" id="IPR027417">
    <property type="entry name" value="P-loop_NTPase"/>
</dbReference>
<evidence type="ECO:0000256" key="1">
    <source>
        <dbReference type="ARBA" id="ARBA00004651"/>
    </source>
</evidence>
<dbReference type="OrthoDB" id="9771903at2"/>
<organism evidence="12 13">
    <name type="scientific">Desulfotruncus arcticus DSM 17038</name>
    <dbReference type="NCBI Taxonomy" id="1121424"/>
    <lineage>
        <taxon>Bacteria</taxon>
        <taxon>Bacillati</taxon>
        <taxon>Bacillota</taxon>
        <taxon>Clostridia</taxon>
        <taxon>Eubacteriales</taxon>
        <taxon>Desulfallaceae</taxon>
        <taxon>Desulfotruncus</taxon>
    </lineage>
</organism>
<dbReference type="EMBL" id="FOOX01000006">
    <property type="protein sequence ID" value="SFG57914.1"/>
    <property type="molecule type" value="Genomic_DNA"/>
</dbReference>
<dbReference type="SUPFAM" id="SSF52540">
    <property type="entry name" value="P-loop containing nucleoside triphosphate hydrolases"/>
    <property type="match status" value="1"/>
</dbReference>
<evidence type="ECO:0000256" key="5">
    <source>
        <dbReference type="ARBA" id="ARBA00022741"/>
    </source>
</evidence>
<dbReference type="PANTHER" id="PTHR24221">
    <property type="entry name" value="ATP-BINDING CASSETTE SUB-FAMILY B"/>
    <property type="match status" value="1"/>
</dbReference>
<comment type="subcellular location">
    <subcellularLocation>
        <location evidence="1">Cell membrane</location>
        <topology evidence="1">Multi-pass membrane protein</topology>
    </subcellularLocation>
</comment>
<evidence type="ECO:0000256" key="2">
    <source>
        <dbReference type="ARBA" id="ARBA00022448"/>
    </source>
</evidence>
<dbReference type="AlphaFoldDB" id="A0A1I2SYU0"/>
<evidence type="ECO:0000259" key="11">
    <source>
        <dbReference type="PROSITE" id="PS50929"/>
    </source>
</evidence>
<dbReference type="SUPFAM" id="SSF90123">
    <property type="entry name" value="ABC transporter transmembrane region"/>
    <property type="match status" value="1"/>
</dbReference>
<dbReference type="Gene3D" id="1.20.1560.10">
    <property type="entry name" value="ABC transporter type 1, transmembrane domain"/>
    <property type="match status" value="1"/>
</dbReference>
<dbReference type="Gene3D" id="3.40.50.300">
    <property type="entry name" value="P-loop containing nucleotide triphosphate hydrolases"/>
    <property type="match status" value="1"/>
</dbReference>
<reference evidence="13" key="1">
    <citation type="submission" date="2016-10" db="EMBL/GenBank/DDBJ databases">
        <authorList>
            <person name="Varghese N."/>
            <person name="Submissions S."/>
        </authorList>
    </citation>
    <scope>NUCLEOTIDE SEQUENCE [LARGE SCALE GENOMIC DNA]</scope>
    <source>
        <strain evidence="13">DSM 17038</strain>
    </source>
</reference>
<dbReference type="STRING" id="341036.SAMN05660649_02079"/>
<evidence type="ECO:0000313" key="13">
    <source>
        <dbReference type="Proteomes" id="UP000199337"/>
    </source>
</evidence>
<evidence type="ECO:0000256" key="4">
    <source>
        <dbReference type="ARBA" id="ARBA00022692"/>
    </source>
</evidence>
<sequence length="576" mass="62972">MSFFLRLFTLLQGSYHHIAGKVGLGILITATFVGQALAVAAGLKIVFYQQSLDGLGLLLLVIGLLVLLRGVLHWLSEIYGMRIAFLVKSKIRERLFQHILNLGPAYQEKRRSGDLQALLTDGVESLEPLLTGYIPQLLVAFFGSGLIALYIFTLDPVVGLIALAGILVTVVFPQLMSKPVGKIMLDYWQSHARLNSHYIDAMQGMPTLKMFNAGQRKDRELAREAWGHYRHSMQGLGISLLDSAVVKWAAAAGSALAAGVGALRVSTGDMPLAELFVVLFLSVECFRPLNDLIMLWHRSFLGVAAIRGVFDILDTAVDIRDRSGENGGETETRTRPGVEFVNVTFGYAGGQRPAVQDVSFRVHPGETVAVVGKSGSGKSTLVNLLLRFFDPQEGAILLNGRDIRDYPLLLLRSQIAVVFQDTYLFYGTVAENLGVARPGAARDELERAARLAHAHDFITDLPNGYDTQIGERGVRLSGGQKQRLSIARAILKDAPLLILDEATSNVDGASEKLIQGSLEQLVRNRTTIIIAHRLSTIQGADRIIVLDDRRVKETGTHGELLAARGVYAQLTRLQHG</sequence>
<dbReference type="InterPro" id="IPR039421">
    <property type="entry name" value="Type_1_exporter"/>
</dbReference>
<name>A0A1I2SYU0_9FIRM</name>
<dbReference type="GO" id="GO:0005524">
    <property type="term" value="F:ATP binding"/>
    <property type="evidence" value="ECO:0007669"/>
    <property type="project" value="UniProtKB-KW"/>
</dbReference>
<evidence type="ECO:0000256" key="7">
    <source>
        <dbReference type="ARBA" id="ARBA00022989"/>
    </source>
</evidence>
<dbReference type="InterPro" id="IPR003439">
    <property type="entry name" value="ABC_transporter-like_ATP-bd"/>
</dbReference>
<keyword evidence="8 9" id="KW-0472">Membrane</keyword>
<keyword evidence="6" id="KW-0067">ATP-binding</keyword>
<evidence type="ECO:0000256" key="3">
    <source>
        <dbReference type="ARBA" id="ARBA00022475"/>
    </source>
</evidence>
<keyword evidence="13" id="KW-1185">Reference proteome</keyword>
<dbReference type="FunFam" id="3.40.50.300:FF:000221">
    <property type="entry name" value="Multidrug ABC transporter ATP-binding protein"/>
    <property type="match status" value="1"/>
</dbReference>
<dbReference type="GO" id="GO:0016887">
    <property type="term" value="F:ATP hydrolysis activity"/>
    <property type="evidence" value="ECO:0007669"/>
    <property type="project" value="InterPro"/>
</dbReference>
<dbReference type="InterPro" id="IPR036640">
    <property type="entry name" value="ABC1_TM_sf"/>
</dbReference>
<dbReference type="PROSITE" id="PS00211">
    <property type="entry name" value="ABC_TRANSPORTER_1"/>
    <property type="match status" value="1"/>
</dbReference>
<dbReference type="RefSeq" id="WP_092471302.1">
    <property type="nucleotide sequence ID" value="NZ_FOOX01000006.1"/>
</dbReference>
<evidence type="ECO:0000256" key="6">
    <source>
        <dbReference type="ARBA" id="ARBA00022840"/>
    </source>
</evidence>
<dbReference type="PANTHER" id="PTHR24221:SF646">
    <property type="entry name" value="HAEMOLYSIN SECRETION ATP-BINDING PROTEIN"/>
    <property type="match status" value="1"/>
</dbReference>
<dbReference type="PROSITE" id="PS50929">
    <property type="entry name" value="ABC_TM1F"/>
    <property type="match status" value="1"/>
</dbReference>
<dbReference type="InterPro" id="IPR003593">
    <property type="entry name" value="AAA+_ATPase"/>
</dbReference>
<accession>A0A1I2SYU0</accession>
<gene>
    <name evidence="12" type="ORF">SAMN05660649_02079</name>
</gene>
<evidence type="ECO:0000256" key="8">
    <source>
        <dbReference type="ARBA" id="ARBA00023136"/>
    </source>
</evidence>
<protein>
    <submittedName>
        <fullName evidence="12">ABC transporter transmembrane region</fullName>
    </submittedName>
</protein>
<feature type="transmembrane region" description="Helical" evidence="9">
    <location>
        <begin position="55"/>
        <end position="75"/>
    </location>
</feature>
<dbReference type="SMART" id="SM00382">
    <property type="entry name" value="AAA"/>
    <property type="match status" value="1"/>
</dbReference>
<feature type="transmembrane region" description="Helical" evidence="9">
    <location>
        <begin position="157"/>
        <end position="176"/>
    </location>
</feature>
<keyword evidence="2" id="KW-0813">Transport</keyword>
<keyword evidence="4 9" id="KW-0812">Transmembrane</keyword>
<feature type="domain" description="ABC transporter" evidence="10">
    <location>
        <begin position="338"/>
        <end position="573"/>
    </location>
</feature>
<keyword evidence="3" id="KW-1003">Cell membrane</keyword>
<evidence type="ECO:0000313" key="12">
    <source>
        <dbReference type="EMBL" id="SFG57914.1"/>
    </source>
</evidence>
<evidence type="ECO:0000259" key="10">
    <source>
        <dbReference type="PROSITE" id="PS50893"/>
    </source>
</evidence>
<dbReference type="InterPro" id="IPR011527">
    <property type="entry name" value="ABC1_TM_dom"/>
</dbReference>
<dbReference type="GO" id="GO:0034040">
    <property type="term" value="F:ATPase-coupled lipid transmembrane transporter activity"/>
    <property type="evidence" value="ECO:0007669"/>
    <property type="project" value="TreeGrafter"/>
</dbReference>
<dbReference type="PROSITE" id="PS50893">
    <property type="entry name" value="ABC_TRANSPORTER_2"/>
    <property type="match status" value="1"/>
</dbReference>
<dbReference type="GO" id="GO:0140359">
    <property type="term" value="F:ABC-type transporter activity"/>
    <property type="evidence" value="ECO:0007669"/>
    <property type="project" value="InterPro"/>
</dbReference>
<feature type="transmembrane region" description="Helical" evidence="9">
    <location>
        <begin position="133"/>
        <end position="152"/>
    </location>
</feature>
<dbReference type="GO" id="GO:0005886">
    <property type="term" value="C:plasma membrane"/>
    <property type="evidence" value="ECO:0007669"/>
    <property type="project" value="UniProtKB-SubCell"/>
</dbReference>
<keyword evidence="5" id="KW-0547">Nucleotide-binding</keyword>
<dbReference type="Pfam" id="PF00664">
    <property type="entry name" value="ABC_membrane"/>
    <property type="match status" value="1"/>
</dbReference>
<proteinExistence type="predicted"/>
<feature type="domain" description="ABC transmembrane type-1" evidence="11">
    <location>
        <begin position="24"/>
        <end position="297"/>
    </location>
</feature>
<keyword evidence="7 9" id="KW-1133">Transmembrane helix</keyword>
<dbReference type="Proteomes" id="UP000199337">
    <property type="component" value="Unassembled WGS sequence"/>
</dbReference>
<feature type="transmembrane region" description="Helical" evidence="9">
    <location>
        <begin position="20"/>
        <end position="43"/>
    </location>
</feature>
<dbReference type="InterPro" id="IPR017871">
    <property type="entry name" value="ABC_transporter-like_CS"/>
</dbReference>